<name>C5KWA8_PERM5</name>
<dbReference type="OMA" id="PIVAYTH"/>
<sequence length="207" mass="22749">MVATVDSAISLEGGSNRSQAPLAVLTDIYQQRNRGLRSRTVPQVYQMSNSPIYPGPLRRIESAPVVARGPPRTSATMPNTSRHEYHYRYNTGRHESRQGSSTARDATRRNRGAPRGSHLASPPPSRTMRPSTQRHTARHQYSKPPPAGLVEPELSSRSTGTNSSGVVSTWEDLGDGLEPIPVEGLIRPIVAYTHHCGCGGYVFRKHF</sequence>
<dbReference type="OrthoDB" id="448355at2759"/>
<keyword evidence="3" id="KW-1185">Reference proteome</keyword>
<reference evidence="2 3" key="1">
    <citation type="submission" date="2008-07" db="EMBL/GenBank/DDBJ databases">
        <authorList>
            <person name="El-Sayed N."/>
            <person name="Caler E."/>
            <person name="Inman J."/>
            <person name="Amedeo P."/>
            <person name="Hass B."/>
            <person name="Wortman J."/>
        </authorList>
    </citation>
    <scope>NUCLEOTIDE SEQUENCE [LARGE SCALE GENOMIC DNA]</scope>
    <source>
        <strain evidence="3">ATCC 50983 / TXsc</strain>
    </source>
</reference>
<evidence type="ECO:0000256" key="1">
    <source>
        <dbReference type="SAM" id="MobiDB-lite"/>
    </source>
</evidence>
<protein>
    <submittedName>
        <fullName evidence="2">Uncharacterized protein</fullName>
    </submittedName>
</protein>
<dbReference type="RefSeq" id="XP_002779424.1">
    <property type="nucleotide sequence ID" value="XM_002779378.1"/>
</dbReference>
<feature type="region of interest" description="Disordered" evidence="1">
    <location>
        <begin position="63"/>
        <end position="167"/>
    </location>
</feature>
<feature type="compositionally biased region" description="Basic and acidic residues" evidence="1">
    <location>
        <begin position="81"/>
        <end position="97"/>
    </location>
</feature>
<feature type="compositionally biased region" description="Low complexity" evidence="1">
    <location>
        <begin position="155"/>
        <end position="167"/>
    </location>
</feature>
<dbReference type="GeneID" id="9056915"/>
<organism evidence="3">
    <name type="scientific">Perkinsus marinus (strain ATCC 50983 / TXsc)</name>
    <dbReference type="NCBI Taxonomy" id="423536"/>
    <lineage>
        <taxon>Eukaryota</taxon>
        <taxon>Sar</taxon>
        <taxon>Alveolata</taxon>
        <taxon>Perkinsozoa</taxon>
        <taxon>Perkinsea</taxon>
        <taxon>Perkinsida</taxon>
        <taxon>Perkinsidae</taxon>
        <taxon>Perkinsus</taxon>
    </lineage>
</organism>
<dbReference type="AlphaFoldDB" id="C5KWA8"/>
<dbReference type="InParanoid" id="C5KWA8"/>
<accession>C5KWA8</accession>
<proteinExistence type="predicted"/>
<evidence type="ECO:0000313" key="3">
    <source>
        <dbReference type="Proteomes" id="UP000007800"/>
    </source>
</evidence>
<dbReference type="EMBL" id="GG676994">
    <property type="protein sequence ID" value="EER11219.1"/>
    <property type="molecule type" value="Genomic_DNA"/>
</dbReference>
<evidence type="ECO:0000313" key="2">
    <source>
        <dbReference type="EMBL" id="EER11219.1"/>
    </source>
</evidence>
<dbReference type="Proteomes" id="UP000007800">
    <property type="component" value="Unassembled WGS sequence"/>
</dbReference>
<gene>
    <name evidence="2" type="ORF">Pmar_PMAR014520</name>
</gene>